<evidence type="ECO:0000256" key="1">
    <source>
        <dbReference type="SAM" id="MobiDB-lite"/>
    </source>
</evidence>
<reference evidence="2" key="1">
    <citation type="journal article" date="2020" name="G3 (Bethesda)">
        <title>High-Quality Assemblies for Three Invasive Social Wasps from the &lt;i&gt;Vespula&lt;/i&gt; Genus.</title>
        <authorList>
            <person name="Harrop T.W.R."/>
            <person name="Guhlin J."/>
            <person name="McLaughlin G.M."/>
            <person name="Permina E."/>
            <person name="Stockwell P."/>
            <person name="Gilligan J."/>
            <person name="Le Lec M.F."/>
            <person name="Gruber M.A.M."/>
            <person name="Quinn O."/>
            <person name="Lovegrove M."/>
            <person name="Duncan E.J."/>
            <person name="Remnant E.J."/>
            <person name="Van Eeckhoven J."/>
            <person name="Graham B."/>
            <person name="Knapp R.A."/>
            <person name="Langford K.W."/>
            <person name="Kronenberg Z."/>
            <person name="Press M.O."/>
            <person name="Eacker S.M."/>
            <person name="Wilson-Rankin E.E."/>
            <person name="Purcell J."/>
            <person name="Lester P.J."/>
            <person name="Dearden P.K."/>
        </authorList>
    </citation>
    <scope>NUCLEOTIDE SEQUENCE</scope>
    <source>
        <strain evidence="2">Marl-1</strain>
    </source>
</reference>
<dbReference type="PANTHER" id="PTHR47481">
    <property type="match status" value="1"/>
</dbReference>
<dbReference type="Pfam" id="PF14223">
    <property type="entry name" value="Retrotran_gag_2"/>
    <property type="match status" value="1"/>
</dbReference>
<proteinExistence type="predicted"/>
<sequence length="344" mass="39398">MNSVCIEMLSEDNYDTWKTQMEALLIKNERWEYVSGKKRKPEIDTSSKAAQEEWSIGDQKAKADLILSISPSVLEHIGGCETARDVWLKLESIDTSTRPSRKTSLLKQLTLHRMKDDDDIRDYMSKFFDTVSKLEAMNVGINKDLLAIVLLYSLPESYENIKCAIELSDQLPNLDTLKVKILEENDARTQGNKSKVYGTMPARRAQWKSKKQKADRDEKDSHEQNNSNVKCSRCRKMGHRVPECSTKADKGKNEEDEECFRKIMKPPSKRISLASSACTRIERNGIVGILADDRYNHRSVEFKDIPLVLDLKVNLVSASKIMDQGYEARFRQRENVDAKNAVSR</sequence>
<dbReference type="Proteomes" id="UP000614350">
    <property type="component" value="Unassembled WGS sequence"/>
</dbReference>
<dbReference type="PANTHER" id="PTHR47481:SF14">
    <property type="entry name" value="RETROTRANSPOSON COPIA-LIKE N-TERMINAL DOMAIN-CONTAINING PROTEIN"/>
    <property type="match status" value="1"/>
</dbReference>
<keyword evidence="3" id="KW-1185">Reference proteome</keyword>
<accession>A0A834J0P7</accession>
<evidence type="ECO:0008006" key="4">
    <source>
        <dbReference type="Google" id="ProtNLM"/>
    </source>
</evidence>
<name>A0A834J0P7_VESVU</name>
<evidence type="ECO:0000313" key="2">
    <source>
        <dbReference type="EMBL" id="KAF7379600.1"/>
    </source>
</evidence>
<protein>
    <recommendedName>
        <fullName evidence="4">Retrovirus-related Pol polyprotein from transposon TNT 1-94</fullName>
    </recommendedName>
</protein>
<feature type="compositionally biased region" description="Basic and acidic residues" evidence="1">
    <location>
        <begin position="212"/>
        <end position="223"/>
    </location>
</feature>
<dbReference type="EMBL" id="JACSEA010000023">
    <property type="protein sequence ID" value="KAF7379600.1"/>
    <property type="molecule type" value="Genomic_DNA"/>
</dbReference>
<gene>
    <name evidence="2" type="ORF">HZH66_014971</name>
</gene>
<organism evidence="2 3">
    <name type="scientific">Vespula vulgaris</name>
    <name type="common">Yellow jacket</name>
    <name type="synonym">Wasp</name>
    <dbReference type="NCBI Taxonomy" id="7454"/>
    <lineage>
        <taxon>Eukaryota</taxon>
        <taxon>Metazoa</taxon>
        <taxon>Ecdysozoa</taxon>
        <taxon>Arthropoda</taxon>
        <taxon>Hexapoda</taxon>
        <taxon>Insecta</taxon>
        <taxon>Pterygota</taxon>
        <taxon>Neoptera</taxon>
        <taxon>Endopterygota</taxon>
        <taxon>Hymenoptera</taxon>
        <taxon>Apocrita</taxon>
        <taxon>Aculeata</taxon>
        <taxon>Vespoidea</taxon>
        <taxon>Vespidae</taxon>
        <taxon>Vespinae</taxon>
        <taxon>Vespula</taxon>
    </lineage>
</organism>
<feature type="region of interest" description="Disordered" evidence="1">
    <location>
        <begin position="201"/>
        <end position="229"/>
    </location>
</feature>
<evidence type="ECO:0000313" key="3">
    <source>
        <dbReference type="Proteomes" id="UP000614350"/>
    </source>
</evidence>
<dbReference type="AlphaFoldDB" id="A0A834J0P7"/>
<comment type="caution">
    <text evidence="2">The sequence shown here is derived from an EMBL/GenBank/DDBJ whole genome shotgun (WGS) entry which is preliminary data.</text>
</comment>